<reference evidence="2 3" key="1">
    <citation type="submission" date="2017-11" db="EMBL/GenBank/DDBJ databases">
        <title>De-novo sequencing of pomegranate (Punica granatum L.) genome.</title>
        <authorList>
            <person name="Akparov Z."/>
            <person name="Amiraslanov A."/>
            <person name="Hajiyeva S."/>
            <person name="Abbasov M."/>
            <person name="Kaur K."/>
            <person name="Hamwieh A."/>
            <person name="Solovyev V."/>
            <person name="Salamov A."/>
            <person name="Braich B."/>
            <person name="Kosarev P."/>
            <person name="Mahmoud A."/>
            <person name="Hajiyev E."/>
            <person name="Babayeva S."/>
            <person name="Izzatullayeva V."/>
            <person name="Mammadov A."/>
            <person name="Mammadov A."/>
            <person name="Sharifova S."/>
            <person name="Ojaghi J."/>
            <person name="Eynullazada K."/>
            <person name="Bayramov B."/>
            <person name="Abdulazimova A."/>
            <person name="Shahmuradov I."/>
        </authorList>
    </citation>
    <scope>NUCLEOTIDE SEQUENCE [LARGE SCALE GENOMIC DNA]</scope>
    <source>
        <strain evidence="3">cv. AG2017</strain>
        <tissue evidence="2">Leaf</tissue>
    </source>
</reference>
<dbReference type="Proteomes" id="UP000233551">
    <property type="component" value="Unassembled WGS sequence"/>
</dbReference>
<name>A0A2I0HSL6_PUNGR</name>
<gene>
    <name evidence="2" type="ORF">CRG98_044925</name>
</gene>
<protein>
    <submittedName>
        <fullName evidence="2">Uncharacterized protein</fullName>
    </submittedName>
</protein>
<organism evidence="2 3">
    <name type="scientific">Punica granatum</name>
    <name type="common">Pomegranate</name>
    <dbReference type="NCBI Taxonomy" id="22663"/>
    <lineage>
        <taxon>Eukaryota</taxon>
        <taxon>Viridiplantae</taxon>
        <taxon>Streptophyta</taxon>
        <taxon>Embryophyta</taxon>
        <taxon>Tracheophyta</taxon>
        <taxon>Spermatophyta</taxon>
        <taxon>Magnoliopsida</taxon>
        <taxon>eudicotyledons</taxon>
        <taxon>Gunneridae</taxon>
        <taxon>Pentapetalae</taxon>
        <taxon>rosids</taxon>
        <taxon>malvids</taxon>
        <taxon>Myrtales</taxon>
        <taxon>Lythraceae</taxon>
        <taxon>Punica</taxon>
    </lineage>
</organism>
<dbReference type="EMBL" id="PGOL01005761">
    <property type="protein sequence ID" value="PKI34692.1"/>
    <property type="molecule type" value="Genomic_DNA"/>
</dbReference>
<dbReference type="AlphaFoldDB" id="A0A2I0HSL6"/>
<evidence type="ECO:0000256" key="1">
    <source>
        <dbReference type="SAM" id="MobiDB-lite"/>
    </source>
</evidence>
<evidence type="ECO:0000313" key="2">
    <source>
        <dbReference type="EMBL" id="PKI34692.1"/>
    </source>
</evidence>
<feature type="compositionally biased region" description="Basic and acidic residues" evidence="1">
    <location>
        <begin position="48"/>
        <end position="57"/>
    </location>
</feature>
<comment type="caution">
    <text evidence="2">The sequence shown here is derived from an EMBL/GenBank/DDBJ whole genome shotgun (WGS) entry which is preliminary data.</text>
</comment>
<accession>A0A2I0HSL6</accession>
<proteinExistence type="predicted"/>
<feature type="region of interest" description="Disordered" evidence="1">
    <location>
        <begin position="16"/>
        <end position="89"/>
    </location>
</feature>
<keyword evidence="3" id="KW-1185">Reference proteome</keyword>
<evidence type="ECO:0000313" key="3">
    <source>
        <dbReference type="Proteomes" id="UP000233551"/>
    </source>
</evidence>
<sequence>MVYILFQVYHTVNSSVNSYKENQKGKRGRGRQSATPTPPLRLPVPTEDVGHLGERVKWSIGGPNPKPTGDLLMEGLESPIGSPNPESTRDLRLRVLSQFEVGDANW</sequence>